<evidence type="ECO:0000259" key="21">
    <source>
        <dbReference type="PROSITE" id="PS51320"/>
    </source>
</evidence>
<keyword evidence="9 18" id="KW-1133">Transmembrane helix</keyword>
<evidence type="ECO:0000256" key="18">
    <source>
        <dbReference type="SAM" id="Phobius"/>
    </source>
</evidence>
<evidence type="ECO:0000256" key="13">
    <source>
        <dbReference type="ARBA" id="ARBA00023159"/>
    </source>
</evidence>
<name>A0A8X8AVZ7_BRACI</name>
<dbReference type="SMART" id="SM00979">
    <property type="entry name" value="TIFY"/>
    <property type="match status" value="1"/>
</dbReference>
<organism evidence="22 23">
    <name type="scientific">Brassica carinata</name>
    <name type="common">Ethiopian mustard</name>
    <name type="synonym">Abyssinian cabbage</name>
    <dbReference type="NCBI Taxonomy" id="52824"/>
    <lineage>
        <taxon>Eukaryota</taxon>
        <taxon>Viridiplantae</taxon>
        <taxon>Streptophyta</taxon>
        <taxon>Embryophyta</taxon>
        <taxon>Tracheophyta</taxon>
        <taxon>Spermatophyta</taxon>
        <taxon>Magnoliopsida</taxon>
        <taxon>eudicotyledons</taxon>
        <taxon>Gunneridae</taxon>
        <taxon>Pentapetalae</taxon>
        <taxon>rosids</taxon>
        <taxon>malvids</taxon>
        <taxon>Brassicales</taxon>
        <taxon>Brassicaceae</taxon>
        <taxon>Brassiceae</taxon>
        <taxon>Brassica</taxon>
    </lineage>
</organism>
<dbReference type="SMART" id="SM00401">
    <property type="entry name" value="ZnF_GATA"/>
    <property type="match status" value="1"/>
</dbReference>
<evidence type="ECO:0000256" key="7">
    <source>
        <dbReference type="ARBA" id="ARBA00022771"/>
    </source>
</evidence>
<keyword evidence="13" id="KW-0010">Activator</keyword>
<evidence type="ECO:0000256" key="10">
    <source>
        <dbReference type="ARBA" id="ARBA00023015"/>
    </source>
</evidence>
<dbReference type="PANTHER" id="PTHR46125">
    <property type="entry name" value="GATA TRANSCRIPTION FACTOR 28"/>
    <property type="match status" value="1"/>
</dbReference>
<feature type="domain" description="Tify" evidence="21">
    <location>
        <begin position="77"/>
        <end position="112"/>
    </location>
</feature>
<evidence type="ECO:0000256" key="17">
    <source>
        <dbReference type="PROSITE-ProRule" id="PRU00357"/>
    </source>
</evidence>
<keyword evidence="23" id="KW-1185">Reference proteome</keyword>
<comment type="caution">
    <text evidence="22">The sequence shown here is derived from an EMBL/GenBank/DDBJ whole genome shotgun (WGS) entry which is preliminary data.</text>
</comment>
<evidence type="ECO:0000256" key="5">
    <source>
        <dbReference type="ARBA" id="ARBA00022692"/>
    </source>
</evidence>
<accession>A0A8X8AVZ7</accession>
<dbReference type="PROSITE" id="PS50114">
    <property type="entry name" value="GATA_ZN_FINGER_2"/>
    <property type="match status" value="1"/>
</dbReference>
<feature type="domain" description="CCT" evidence="20">
    <location>
        <begin position="147"/>
        <end position="189"/>
    </location>
</feature>
<protein>
    <recommendedName>
        <fullName evidence="24">GATA transcription factor 28</fullName>
    </recommendedName>
</protein>
<dbReference type="PANTHER" id="PTHR46125:SF27">
    <property type="entry name" value="GATA TRANSCRIPTION FACTOR 28"/>
    <property type="match status" value="1"/>
</dbReference>
<reference evidence="22 23" key="1">
    <citation type="submission" date="2020-02" db="EMBL/GenBank/DDBJ databases">
        <authorList>
            <person name="Ma Q."/>
            <person name="Huang Y."/>
            <person name="Song X."/>
            <person name="Pei D."/>
        </authorList>
    </citation>
    <scope>NUCLEOTIDE SEQUENCE [LARGE SCALE GENOMIC DNA]</scope>
    <source>
        <strain evidence="22">Sxm20200214</strain>
        <tissue evidence="22">Leaf</tissue>
    </source>
</reference>
<dbReference type="Pfam" id="PF06203">
    <property type="entry name" value="CCT"/>
    <property type="match status" value="1"/>
</dbReference>
<keyword evidence="11" id="KW-0238">DNA-binding</keyword>
<dbReference type="SUPFAM" id="SSF161111">
    <property type="entry name" value="Cation efflux protein transmembrane domain-like"/>
    <property type="match status" value="1"/>
</dbReference>
<dbReference type="InterPro" id="IPR010402">
    <property type="entry name" value="CCT_domain"/>
</dbReference>
<evidence type="ECO:0000256" key="6">
    <source>
        <dbReference type="ARBA" id="ARBA00022723"/>
    </source>
</evidence>
<feature type="domain" description="GATA-type" evidence="19">
    <location>
        <begin position="213"/>
        <end position="261"/>
    </location>
</feature>
<evidence type="ECO:0000256" key="14">
    <source>
        <dbReference type="ARBA" id="ARBA00023163"/>
    </source>
</evidence>
<evidence type="ECO:0000313" key="23">
    <source>
        <dbReference type="Proteomes" id="UP000886595"/>
    </source>
</evidence>
<dbReference type="InterPro" id="IPR027469">
    <property type="entry name" value="Cation_efflux_TMD_sf"/>
</dbReference>
<evidence type="ECO:0000313" key="22">
    <source>
        <dbReference type="EMBL" id="KAG2314065.1"/>
    </source>
</evidence>
<evidence type="ECO:0008006" key="24">
    <source>
        <dbReference type="Google" id="ProtNLM"/>
    </source>
</evidence>
<keyword evidence="15 17" id="KW-0539">Nucleus</keyword>
<dbReference type="GO" id="GO:0043565">
    <property type="term" value="F:sequence-specific DNA binding"/>
    <property type="evidence" value="ECO:0007669"/>
    <property type="project" value="InterPro"/>
</dbReference>
<proteinExistence type="inferred from homology"/>
<evidence type="ECO:0000256" key="9">
    <source>
        <dbReference type="ARBA" id="ARBA00022989"/>
    </source>
</evidence>
<dbReference type="Pfam" id="PF06200">
    <property type="entry name" value="tify"/>
    <property type="match status" value="1"/>
</dbReference>
<evidence type="ECO:0000259" key="19">
    <source>
        <dbReference type="PROSITE" id="PS50114"/>
    </source>
</evidence>
<dbReference type="Proteomes" id="UP000886595">
    <property type="component" value="Unassembled WGS sequence"/>
</dbReference>
<keyword evidence="8" id="KW-0862">Zinc</keyword>
<sequence>MDDDDLHGTNGRMHIGEAQDPMHHVHYEHHALQHIHNRSRMVHEHADGGGMSNGVETDVPSHPGNITDNRGEVVDRGSEQGDQLTLSFQGQVYVFDSVLPEKVQAVLLLLGGREVPQAPPTGLGASHQNNRILGLPGTPQRFSMPQRLASLLRFREKRKERNFDKKIRYTVRKEVALRMQRNKGQFTSAKSINGDGSNWESSQTWAIEGSEAHNQETSCRHCGIGEKSTPMMRRGPEGPRTLCNACGLMWANKGALRDLSRGAPQTAQNLPVNKNEDANLEADQMMVTVANDISFFTRAEQVKRIEINDQHSQRAVTTALWCNFLVFKFGVWWTNSSHVIMAEVVHSVSGFANQVCCCYIPTFVSLSAMATHSKERFVLSLISAVGIFCLGSGATIVNGVQNLWTSQPPPNMDYAGLVIGGSFLIFCVVLRNRATIENTLLVTGLAIAAASLVAVKVTGNPTYDPIGSIVVRNLFGMNVIGPGSFRFKAEIAGEEVVTALGSEVDRLEKEIQDLVPGIQHVDIEAHNPVDLSFPNGSISSSWKPVI</sequence>
<dbReference type="InterPro" id="IPR045280">
    <property type="entry name" value="TIFY-like"/>
</dbReference>
<dbReference type="InterPro" id="IPR010399">
    <property type="entry name" value="Tify_dom"/>
</dbReference>
<dbReference type="Pfam" id="PF00320">
    <property type="entry name" value="GATA"/>
    <property type="match status" value="1"/>
</dbReference>
<evidence type="ECO:0000256" key="12">
    <source>
        <dbReference type="ARBA" id="ARBA00023136"/>
    </source>
</evidence>
<keyword evidence="6" id="KW-0479">Metal-binding</keyword>
<dbReference type="Gene3D" id="1.20.1510.10">
    <property type="entry name" value="Cation efflux protein transmembrane domain"/>
    <property type="match status" value="1"/>
</dbReference>
<evidence type="ECO:0000256" key="4">
    <source>
        <dbReference type="ARBA" id="ARBA00007722"/>
    </source>
</evidence>
<keyword evidence="5 18" id="KW-0812">Transmembrane</keyword>
<dbReference type="GO" id="GO:0005634">
    <property type="term" value="C:nucleus"/>
    <property type="evidence" value="ECO:0007669"/>
    <property type="project" value="UniProtKB-SubCell"/>
</dbReference>
<evidence type="ECO:0000256" key="3">
    <source>
        <dbReference type="ARBA" id="ARBA00004141"/>
    </source>
</evidence>
<comment type="similarity">
    <text evidence="4">Belongs to the type IV zinc-finger family. Class C subfamily.</text>
</comment>
<dbReference type="EMBL" id="JAAMPC010000004">
    <property type="protein sequence ID" value="KAG2314065.1"/>
    <property type="molecule type" value="Genomic_DNA"/>
</dbReference>
<dbReference type="SUPFAM" id="SSF57716">
    <property type="entry name" value="Glucocorticoid receptor-like (DNA-binding domain)"/>
    <property type="match status" value="1"/>
</dbReference>
<comment type="subcellular location">
    <subcellularLocation>
        <location evidence="3">Membrane</location>
        <topology evidence="3">Multi-pass membrane protein</topology>
    </subcellularLocation>
    <subcellularLocation>
        <location evidence="2 17">Nucleus</location>
    </subcellularLocation>
</comment>
<dbReference type="InterPro" id="IPR013088">
    <property type="entry name" value="Znf_NHR/GATA"/>
</dbReference>
<dbReference type="CDD" id="cd00202">
    <property type="entry name" value="ZnF_GATA"/>
    <property type="match status" value="1"/>
</dbReference>
<dbReference type="PROSITE" id="PS51017">
    <property type="entry name" value="CCT"/>
    <property type="match status" value="1"/>
</dbReference>
<evidence type="ECO:0000256" key="16">
    <source>
        <dbReference type="PROSITE-ProRule" id="PRU00094"/>
    </source>
</evidence>
<evidence type="ECO:0000256" key="8">
    <source>
        <dbReference type="ARBA" id="ARBA00022833"/>
    </source>
</evidence>
<keyword evidence="7 16" id="KW-0863">Zinc-finger</keyword>
<dbReference type="GO" id="GO:0016020">
    <property type="term" value="C:membrane"/>
    <property type="evidence" value="ECO:0007669"/>
    <property type="project" value="UniProtKB-SubCell"/>
</dbReference>
<evidence type="ECO:0000256" key="1">
    <source>
        <dbReference type="ARBA" id="ARBA00002206"/>
    </source>
</evidence>
<keyword evidence="14" id="KW-0804">Transcription</keyword>
<dbReference type="PROSITE" id="PS51320">
    <property type="entry name" value="TIFY"/>
    <property type="match status" value="1"/>
</dbReference>
<dbReference type="GO" id="GO:0006355">
    <property type="term" value="P:regulation of DNA-templated transcription"/>
    <property type="evidence" value="ECO:0007669"/>
    <property type="project" value="InterPro"/>
</dbReference>
<evidence type="ECO:0000256" key="11">
    <source>
        <dbReference type="ARBA" id="ARBA00023125"/>
    </source>
</evidence>
<evidence type="ECO:0000256" key="15">
    <source>
        <dbReference type="ARBA" id="ARBA00023242"/>
    </source>
</evidence>
<dbReference type="GO" id="GO:0008270">
    <property type="term" value="F:zinc ion binding"/>
    <property type="evidence" value="ECO:0007669"/>
    <property type="project" value="UniProtKB-KW"/>
</dbReference>
<comment type="function">
    <text evidence="1">Transcriptional activator that specifically binds 5'-GATA-3' or 5'-GAT-3' motifs within gene promoters.</text>
</comment>
<dbReference type="OrthoDB" id="2162994at2759"/>
<gene>
    <name evidence="22" type="ORF">Bca52824_017187</name>
</gene>
<feature type="transmembrane region" description="Helical" evidence="18">
    <location>
        <begin position="412"/>
        <end position="430"/>
    </location>
</feature>
<dbReference type="PROSITE" id="PS00344">
    <property type="entry name" value="GATA_ZN_FINGER_1"/>
    <property type="match status" value="1"/>
</dbReference>
<feature type="transmembrane region" description="Helical" evidence="18">
    <location>
        <begin position="377"/>
        <end position="400"/>
    </location>
</feature>
<evidence type="ECO:0000259" key="20">
    <source>
        <dbReference type="PROSITE" id="PS51017"/>
    </source>
</evidence>
<dbReference type="InterPro" id="IPR000679">
    <property type="entry name" value="Znf_GATA"/>
</dbReference>
<dbReference type="Gene3D" id="3.30.50.10">
    <property type="entry name" value="Erythroid Transcription Factor GATA-1, subunit A"/>
    <property type="match status" value="1"/>
</dbReference>
<dbReference type="AlphaFoldDB" id="A0A8X8AVZ7"/>
<feature type="transmembrane region" description="Helical" evidence="18">
    <location>
        <begin position="439"/>
        <end position="459"/>
    </location>
</feature>
<keyword evidence="10" id="KW-0805">Transcription regulation</keyword>
<evidence type="ECO:0000256" key="2">
    <source>
        <dbReference type="ARBA" id="ARBA00004123"/>
    </source>
</evidence>
<keyword evidence="12 18" id="KW-0472">Membrane</keyword>